<reference evidence="3" key="1">
    <citation type="journal article" date="2019" name="Int. J. Syst. Evol. Microbiol.">
        <title>The Global Catalogue of Microorganisms (GCM) 10K type strain sequencing project: providing services to taxonomists for standard genome sequencing and annotation.</title>
        <authorList>
            <consortium name="The Broad Institute Genomics Platform"/>
            <consortium name="The Broad Institute Genome Sequencing Center for Infectious Disease"/>
            <person name="Wu L."/>
            <person name="Ma J."/>
        </authorList>
    </citation>
    <scope>NUCLEOTIDE SEQUENCE [LARGE SCALE GENOMIC DNA]</scope>
    <source>
        <strain evidence="3">CGMCC 4.1648</strain>
    </source>
</reference>
<dbReference type="RefSeq" id="WP_345690320.1">
    <property type="nucleotide sequence ID" value="NZ_BAABIT010000001.1"/>
</dbReference>
<feature type="region of interest" description="Disordered" evidence="1">
    <location>
        <begin position="119"/>
        <end position="183"/>
    </location>
</feature>
<dbReference type="Proteomes" id="UP001595829">
    <property type="component" value="Unassembled WGS sequence"/>
</dbReference>
<comment type="caution">
    <text evidence="2">The sequence shown here is derived from an EMBL/GenBank/DDBJ whole genome shotgun (WGS) entry which is preliminary data.</text>
</comment>
<evidence type="ECO:0000313" key="3">
    <source>
        <dbReference type="Proteomes" id="UP001595829"/>
    </source>
</evidence>
<sequence>MSPRYQVQLHRIGRWWALDVPELTLHTQCRTLDEADGLARGLIADALGVEGEAIDLELVVPELASVLDSVAGARQRRDAAVADEQEAIASAVRALVGDLHLSQGDACRLLDLAPEEVAGFTPPRGRAGTGMRQRGPLAPAAPGPGTSGSSPSARTGPGAPAPAGRRRHAAPAARPSWAVQGDG</sequence>
<keyword evidence="3" id="KW-1185">Reference proteome</keyword>
<dbReference type="EMBL" id="JBHSJD010000007">
    <property type="protein sequence ID" value="MFC5023020.1"/>
    <property type="molecule type" value="Genomic_DNA"/>
</dbReference>
<name>A0ABV9XFS5_9ACTN</name>
<accession>A0ABV9XFS5</accession>
<organism evidence="2 3">
    <name type="scientific">Streptomyces coeruleoprunus</name>
    <dbReference type="NCBI Taxonomy" id="285563"/>
    <lineage>
        <taxon>Bacteria</taxon>
        <taxon>Bacillati</taxon>
        <taxon>Actinomycetota</taxon>
        <taxon>Actinomycetes</taxon>
        <taxon>Kitasatosporales</taxon>
        <taxon>Streptomycetaceae</taxon>
        <taxon>Streptomyces</taxon>
    </lineage>
</organism>
<gene>
    <name evidence="2" type="ORF">ACFPM3_12845</name>
</gene>
<protein>
    <recommendedName>
        <fullName evidence="4">Transcriptional regulator</fullName>
    </recommendedName>
</protein>
<proteinExistence type="predicted"/>
<evidence type="ECO:0000256" key="1">
    <source>
        <dbReference type="SAM" id="MobiDB-lite"/>
    </source>
</evidence>
<feature type="compositionally biased region" description="Low complexity" evidence="1">
    <location>
        <begin position="134"/>
        <end position="163"/>
    </location>
</feature>
<evidence type="ECO:0000313" key="2">
    <source>
        <dbReference type="EMBL" id="MFC5023020.1"/>
    </source>
</evidence>
<evidence type="ECO:0008006" key="4">
    <source>
        <dbReference type="Google" id="ProtNLM"/>
    </source>
</evidence>